<keyword evidence="1" id="KW-1133">Transmembrane helix</keyword>
<evidence type="ECO:0000256" key="1">
    <source>
        <dbReference type="SAM" id="Phobius"/>
    </source>
</evidence>
<dbReference type="InterPro" id="IPR006860">
    <property type="entry name" value="FecR"/>
</dbReference>
<evidence type="ECO:0000259" key="2">
    <source>
        <dbReference type="Pfam" id="PF04773"/>
    </source>
</evidence>
<dbReference type="PIRSF" id="PIRSF018266">
    <property type="entry name" value="FecR"/>
    <property type="match status" value="1"/>
</dbReference>
<keyword evidence="5" id="KW-1185">Reference proteome</keyword>
<protein>
    <recommendedName>
        <fullName evidence="6">FecR family protein</fullName>
    </recommendedName>
</protein>
<proteinExistence type="predicted"/>
<keyword evidence="1" id="KW-0472">Membrane</keyword>
<dbReference type="InterPro" id="IPR032623">
    <property type="entry name" value="FecR_N"/>
</dbReference>
<evidence type="ECO:0008006" key="6">
    <source>
        <dbReference type="Google" id="ProtNLM"/>
    </source>
</evidence>
<dbReference type="EMBL" id="BMJA01000001">
    <property type="protein sequence ID" value="GGA31868.1"/>
    <property type="molecule type" value="Genomic_DNA"/>
</dbReference>
<evidence type="ECO:0000313" key="5">
    <source>
        <dbReference type="Proteomes" id="UP000620046"/>
    </source>
</evidence>
<accession>A0ABQ1FWS0</accession>
<dbReference type="InterPro" id="IPR012373">
    <property type="entry name" value="Ferrdict_sens_TM"/>
</dbReference>
<feature type="transmembrane region" description="Helical" evidence="1">
    <location>
        <begin position="93"/>
        <end position="115"/>
    </location>
</feature>
<evidence type="ECO:0000313" key="4">
    <source>
        <dbReference type="EMBL" id="GGA31868.1"/>
    </source>
</evidence>
<feature type="domain" description="FecR protein" evidence="2">
    <location>
        <begin position="126"/>
        <end position="215"/>
    </location>
</feature>
<dbReference type="Pfam" id="PF04773">
    <property type="entry name" value="FecR"/>
    <property type="match status" value="1"/>
</dbReference>
<dbReference type="Pfam" id="PF16220">
    <property type="entry name" value="DUF4880"/>
    <property type="match status" value="1"/>
</dbReference>
<sequence length="335" mass="36897">MSMDRENANGRIPTGSQDEAEQWFARLLDRNCPAEERAAFERWRNADPAHAAAYRELEQLWKRSEAAVKDPAVMAAAWRALRTEPDTRAPRRWLLPAMAAGLAILIAVIALPRWLAAPAAVASTAYATTAGQQRTVQLEDGSSILLDTDTQITVSYSSSTRRVDLLHGQAQFSVHGNHAWPFVVHAGSGTVTAVGTQFQVRLNDGSTDVALLQGKLAIATRAPDGAMQSASLIGGQGLAFDEDGRITPVYPLDLQQAQGWTQGKLFVHDWRLSRLVLEMNRYSHTKLSIGDPSLQNIHVSGIFRTNDQQTFLQLLQQGWAIRAKRVSETQVVLLR</sequence>
<dbReference type="RefSeq" id="WP_188794162.1">
    <property type="nucleotide sequence ID" value="NZ_BMJA01000001.1"/>
</dbReference>
<feature type="domain" description="FecR N-terminal" evidence="3">
    <location>
        <begin position="18"/>
        <end position="60"/>
    </location>
</feature>
<keyword evidence="1" id="KW-0812">Transmembrane</keyword>
<dbReference type="Gene3D" id="3.55.50.30">
    <property type="match status" value="1"/>
</dbReference>
<dbReference type="PANTHER" id="PTHR30273">
    <property type="entry name" value="PERIPLASMIC SIGNAL SENSOR AND SIGMA FACTOR ACTIVATOR FECR-RELATED"/>
    <property type="match status" value="1"/>
</dbReference>
<dbReference type="PANTHER" id="PTHR30273:SF2">
    <property type="entry name" value="PROTEIN FECR"/>
    <property type="match status" value="1"/>
</dbReference>
<organism evidence="4 5">
    <name type="scientific">Dyella nitratireducens</name>
    <dbReference type="NCBI Taxonomy" id="1849580"/>
    <lineage>
        <taxon>Bacteria</taxon>
        <taxon>Pseudomonadati</taxon>
        <taxon>Pseudomonadota</taxon>
        <taxon>Gammaproteobacteria</taxon>
        <taxon>Lysobacterales</taxon>
        <taxon>Rhodanobacteraceae</taxon>
        <taxon>Dyella</taxon>
    </lineage>
</organism>
<reference evidence="5" key="1">
    <citation type="journal article" date="2019" name="Int. J. Syst. Evol. Microbiol.">
        <title>The Global Catalogue of Microorganisms (GCM) 10K type strain sequencing project: providing services to taxonomists for standard genome sequencing and annotation.</title>
        <authorList>
            <consortium name="The Broad Institute Genomics Platform"/>
            <consortium name="The Broad Institute Genome Sequencing Center for Infectious Disease"/>
            <person name="Wu L."/>
            <person name="Ma J."/>
        </authorList>
    </citation>
    <scope>NUCLEOTIDE SEQUENCE [LARGE SCALE GENOMIC DNA]</scope>
    <source>
        <strain evidence="5">CGMCC 1.15439</strain>
    </source>
</reference>
<dbReference type="Proteomes" id="UP000620046">
    <property type="component" value="Unassembled WGS sequence"/>
</dbReference>
<name>A0ABQ1FWS0_9GAMM</name>
<gene>
    <name evidence="4" type="ORF">GCM10010981_21230</name>
</gene>
<dbReference type="Gene3D" id="2.60.120.1440">
    <property type="match status" value="1"/>
</dbReference>
<evidence type="ECO:0000259" key="3">
    <source>
        <dbReference type="Pfam" id="PF16220"/>
    </source>
</evidence>
<comment type="caution">
    <text evidence="4">The sequence shown here is derived from an EMBL/GenBank/DDBJ whole genome shotgun (WGS) entry which is preliminary data.</text>
</comment>